<dbReference type="AlphaFoldDB" id="F2ID72"/>
<feature type="domain" description="START-like" evidence="1">
    <location>
        <begin position="1"/>
        <end position="129"/>
    </location>
</feature>
<dbReference type="KEGG" id="fte:Fluta_3516"/>
<dbReference type="EMBL" id="CP002542">
    <property type="protein sequence ID" value="AEA45487.1"/>
    <property type="molecule type" value="Genomic_DNA"/>
</dbReference>
<protein>
    <recommendedName>
        <fullName evidence="1">START-like domain-containing protein</fullName>
    </recommendedName>
</protein>
<evidence type="ECO:0000259" key="1">
    <source>
        <dbReference type="Pfam" id="PF19569"/>
    </source>
</evidence>
<dbReference type="STRING" id="755732.Fluta_3516"/>
<gene>
    <name evidence="2" type="ordered locus">Fluta_3516</name>
</gene>
<sequence>MTKKEQFELEYVLRTSPKVLDKLLSTPDGLSEWFAEDVIVKDDMYTFHWDGSEEQARLISKKAGEHIKWQWLNDEEDELETYFEMKYTIDPMTKVVILTVSDFAEKTEKDEIVRLWESQIGDLRRVIGA</sequence>
<proteinExistence type="predicted"/>
<dbReference type="InterPro" id="IPR045736">
    <property type="entry name" value="START_2"/>
</dbReference>
<keyword evidence="3" id="KW-1185">Reference proteome</keyword>
<dbReference type="Gene3D" id="3.30.530.20">
    <property type="match status" value="1"/>
</dbReference>
<dbReference type="Pfam" id="PF19569">
    <property type="entry name" value="START_2"/>
    <property type="match status" value="1"/>
</dbReference>
<dbReference type="InterPro" id="IPR023393">
    <property type="entry name" value="START-like_dom_sf"/>
</dbReference>
<dbReference type="OrthoDB" id="667567at2"/>
<dbReference type="RefSeq" id="WP_013688254.1">
    <property type="nucleotide sequence ID" value="NC_015321.1"/>
</dbReference>
<reference evidence="3" key="2">
    <citation type="submission" date="2011-02" db="EMBL/GenBank/DDBJ databases">
        <title>The complete genome of Fluviicola taffensis DSM 16823.</title>
        <authorList>
            <consortium name="US DOE Joint Genome Institute (JGI-PGF)"/>
            <person name="Lucas S."/>
            <person name="Copeland A."/>
            <person name="Lapidus A."/>
            <person name="Bruce D."/>
            <person name="Goodwin L."/>
            <person name="Pitluck S."/>
            <person name="Kyrpides N."/>
            <person name="Mavromatis K."/>
            <person name="Ivanova N."/>
            <person name="Mikhailova N."/>
            <person name="Pagani I."/>
            <person name="Chertkov O."/>
            <person name="Detter J.C."/>
            <person name="Han C."/>
            <person name="Tapia R."/>
            <person name="Land M."/>
            <person name="Hauser L."/>
            <person name="Markowitz V."/>
            <person name="Cheng J.-F."/>
            <person name="Hugenholtz P."/>
            <person name="Woyke T."/>
            <person name="Wu D."/>
            <person name="Tindall B."/>
            <person name="Pomrenke H.G."/>
            <person name="Brambilla E."/>
            <person name="Klenk H.-P."/>
            <person name="Eisen J.A."/>
        </authorList>
    </citation>
    <scope>NUCLEOTIDE SEQUENCE [LARGE SCALE GENOMIC DNA]</scope>
    <source>
        <strain evidence="3">DSM 16823 / RW262 / RW262</strain>
    </source>
</reference>
<organism evidence="2 3">
    <name type="scientific">Fluviicola taffensis (strain DSM 16823 / NCIMB 13979 / RW262)</name>
    <dbReference type="NCBI Taxonomy" id="755732"/>
    <lineage>
        <taxon>Bacteria</taxon>
        <taxon>Pseudomonadati</taxon>
        <taxon>Bacteroidota</taxon>
        <taxon>Flavobacteriia</taxon>
        <taxon>Flavobacteriales</taxon>
        <taxon>Crocinitomicaceae</taxon>
        <taxon>Fluviicola</taxon>
    </lineage>
</organism>
<dbReference type="SUPFAM" id="SSF55961">
    <property type="entry name" value="Bet v1-like"/>
    <property type="match status" value="1"/>
</dbReference>
<evidence type="ECO:0000313" key="3">
    <source>
        <dbReference type="Proteomes" id="UP000007463"/>
    </source>
</evidence>
<name>F2ID72_FLUTR</name>
<reference evidence="2 3" key="1">
    <citation type="journal article" date="2011" name="Stand. Genomic Sci.">
        <title>Complete genome sequence of the gliding freshwater bacterium Fluviicola taffensis type strain (RW262).</title>
        <authorList>
            <person name="Woyke T."/>
            <person name="Chertkov O."/>
            <person name="Lapidus A."/>
            <person name="Nolan M."/>
            <person name="Lucas S."/>
            <person name="Del Rio T.G."/>
            <person name="Tice H."/>
            <person name="Cheng J.F."/>
            <person name="Tapia R."/>
            <person name="Han C."/>
            <person name="Goodwin L."/>
            <person name="Pitluck S."/>
            <person name="Liolios K."/>
            <person name="Pagani I."/>
            <person name="Ivanova N."/>
            <person name="Huntemann M."/>
            <person name="Mavromatis K."/>
            <person name="Mikhailova N."/>
            <person name="Pati A."/>
            <person name="Chen A."/>
            <person name="Palaniappan K."/>
            <person name="Land M."/>
            <person name="Hauser L."/>
            <person name="Brambilla E.M."/>
            <person name="Rohde M."/>
            <person name="Mwirichia R."/>
            <person name="Sikorski J."/>
            <person name="Tindall B.J."/>
            <person name="Goker M."/>
            <person name="Bristow J."/>
            <person name="Eisen J.A."/>
            <person name="Markowitz V."/>
            <person name="Hugenholtz P."/>
            <person name="Klenk H.P."/>
            <person name="Kyrpides N.C."/>
        </authorList>
    </citation>
    <scope>NUCLEOTIDE SEQUENCE [LARGE SCALE GENOMIC DNA]</scope>
    <source>
        <strain evidence="3">DSM 16823 / RW262 / RW262</strain>
    </source>
</reference>
<accession>F2ID72</accession>
<dbReference type="Proteomes" id="UP000007463">
    <property type="component" value="Chromosome"/>
</dbReference>
<dbReference type="HOGENOM" id="CLU_129812_0_0_10"/>
<evidence type="ECO:0000313" key="2">
    <source>
        <dbReference type="EMBL" id="AEA45487.1"/>
    </source>
</evidence>
<dbReference type="eggNOG" id="COG3832">
    <property type="taxonomic scope" value="Bacteria"/>
</dbReference>